<feature type="transmembrane region" description="Helical" evidence="5">
    <location>
        <begin position="53"/>
        <end position="74"/>
    </location>
</feature>
<evidence type="ECO:0000256" key="1">
    <source>
        <dbReference type="ARBA" id="ARBA00022574"/>
    </source>
</evidence>
<keyword evidence="1 4" id="KW-0853">WD repeat</keyword>
<dbReference type="EMBL" id="ADVG01000003">
    <property type="protein sequence ID" value="EFH85204.1"/>
    <property type="molecule type" value="Genomic_DNA"/>
</dbReference>
<dbReference type="Proteomes" id="UP000004508">
    <property type="component" value="Unassembled WGS sequence"/>
</dbReference>
<dbReference type="Pfam" id="PF00400">
    <property type="entry name" value="WD40"/>
    <property type="match status" value="2"/>
</dbReference>
<evidence type="ECO:0000313" key="6">
    <source>
        <dbReference type="EMBL" id="EFH85204.1"/>
    </source>
</evidence>
<dbReference type="PANTHER" id="PTHR22839:SF0">
    <property type="entry name" value="THO COMPLEX SUBUNIT 3"/>
    <property type="match status" value="1"/>
</dbReference>
<protein>
    <submittedName>
        <fullName evidence="6">WD40 repeat, subgroup</fullName>
    </submittedName>
</protein>
<comment type="similarity">
    <text evidence="3">Belongs to the THOC3 family.</text>
</comment>
<organism evidence="6 7">
    <name type="scientific">Ktedonobacter racemifer DSM 44963</name>
    <dbReference type="NCBI Taxonomy" id="485913"/>
    <lineage>
        <taxon>Bacteria</taxon>
        <taxon>Bacillati</taxon>
        <taxon>Chloroflexota</taxon>
        <taxon>Ktedonobacteria</taxon>
        <taxon>Ktedonobacterales</taxon>
        <taxon>Ktedonobacteraceae</taxon>
        <taxon>Ktedonobacter</taxon>
    </lineage>
</organism>
<keyword evidence="5" id="KW-0812">Transmembrane</keyword>
<proteinExistence type="inferred from homology"/>
<keyword evidence="7" id="KW-1185">Reference proteome</keyword>
<feature type="repeat" description="WD" evidence="4">
    <location>
        <begin position="262"/>
        <end position="296"/>
    </location>
</feature>
<dbReference type="SMART" id="SM00320">
    <property type="entry name" value="WD40"/>
    <property type="match status" value="2"/>
</dbReference>
<dbReference type="AlphaFoldDB" id="D6TUA7"/>
<name>D6TUA7_KTERA</name>
<keyword evidence="5" id="KW-1133">Transmembrane helix</keyword>
<accession>D6TUA7</accession>
<dbReference type="PANTHER" id="PTHR22839">
    <property type="entry name" value="THO COMPLEX SUBUNIT 3 THO3"/>
    <property type="match status" value="1"/>
</dbReference>
<sequence length="498" mass="54678">MDQTTDNCLHCGVLQPKSDEICCICGGALEAQIEENTLPVQPPQPASFRRRRLIVCLVLGAGGLAGIGSCISTLRGLNPLSTEPHKPPVDTHRVLNLPLETELRDSTWLPDNTHLLGYDYTTLFLLDVKSGKKVWVQQSSLPPYPEMKILWSSDRRYVAEVGKSNSGGSFDQFRAVVWDLPSRQQIWKSPPLGHLGNTFYPSALAPSGASFALCQDISDSLNYDSSTNTIVQIWDIQKNRLIKDWKVQGSSTVPGQTGDFAVTTLAWSPDNTLLAVICTGGFVQVWDVTEGSRLWTSPISNGRGVSIQWSPDGTTFALWTFNEPMEMLDAHTGKRLFQTAALNFSQYDVDGLSRGITQTSESLVWSSDGTRLAMLIDEQSTSVVQVCDARTGQRLFTCQHVEGRLTGCSWSPNGRYLAAGNIAGGSSADETLGEGSTIQFWDAQNGKALFSYQAPRASGRLAWSPDSRFLATYNPQDYGHRGIHVDFLNFALQVFQVV</sequence>
<dbReference type="InterPro" id="IPR015943">
    <property type="entry name" value="WD40/YVTN_repeat-like_dom_sf"/>
</dbReference>
<evidence type="ECO:0000256" key="4">
    <source>
        <dbReference type="PROSITE-ProRule" id="PRU00221"/>
    </source>
</evidence>
<evidence type="ECO:0000256" key="2">
    <source>
        <dbReference type="ARBA" id="ARBA00022737"/>
    </source>
</evidence>
<dbReference type="RefSeq" id="WP_007917314.1">
    <property type="nucleotide sequence ID" value="NZ_ADVG01000003.1"/>
</dbReference>
<dbReference type="InParanoid" id="D6TUA7"/>
<dbReference type="Gene3D" id="2.130.10.10">
    <property type="entry name" value="YVTN repeat-like/Quinoprotein amine dehydrogenase"/>
    <property type="match status" value="2"/>
</dbReference>
<evidence type="ECO:0000256" key="3">
    <source>
        <dbReference type="ARBA" id="ARBA00046343"/>
    </source>
</evidence>
<dbReference type="SUPFAM" id="SSF50998">
    <property type="entry name" value="Quinoprotein alcohol dehydrogenase-like"/>
    <property type="match status" value="1"/>
</dbReference>
<dbReference type="InterPro" id="IPR011047">
    <property type="entry name" value="Quinoprotein_ADH-like_sf"/>
</dbReference>
<keyword evidence="2" id="KW-0677">Repeat</keyword>
<evidence type="ECO:0000313" key="7">
    <source>
        <dbReference type="Proteomes" id="UP000004508"/>
    </source>
</evidence>
<reference evidence="6 7" key="1">
    <citation type="journal article" date="2011" name="Stand. Genomic Sci.">
        <title>Non-contiguous finished genome sequence and contextual data of the filamentous soil bacterium Ktedonobacter racemifer type strain (SOSP1-21).</title>
        <authorList>
            <person name="Chang Y.J."/>
            <person name="Land M."/>
            <person name="Hauser L."/>
            <person name="Chertkov O."/>
            <person name="Del Rio T.G."/>
            <person name="Nolan M."/>
            <person name="Copeland A."/>
            <person name="Tice H."/>
            <person name="Cheng J.F."/>
            <person name="Lucas S."/>
            <person name="Han C."/>
            <person name="Goodwin L."/>
            <person name="Pitluck S."/>
            <person name="Ivanova N."/>
            <person name="Ovchinikova G."/>
            <person name="Pati A."/>
            <person name="Chen A."/>
            <person name="Palaniappan K."/>
            <person name="Mavromatis K."/>
            <person name="Liolios K."/>
            <person name="Brettin T."/>
            <person name="Fiebig A."/>
            <person name="Rohde M."/>
            <person name="Abt B."/>
            <person name="Goker M."/>
            <person name="Detter J.C."/>
            <person name="Woyke T."/>
            <person name="Bristow J."/>
            <person name="Eisen J.A."/>
            <person name="Markowitz V."/>
            <person name="Hugenholtz P."/>
            <person name="Kyrpides N.C."/>
            <person name="Klenk H.P."/>
            <person name="Lapidus A."/>
        </authorList>
    </citation>
    <scope>NUCLEOTIDE SEQUENCE [LARGE SCALE GENOMIC DNA]</scope>
    <source>
        <strain evidence="7">DSM 44963</strain>
    </source>
</reference>
<dbReference type="InterPro" id="IPR040132">
    <property type="entry name" value="Tex1/THOC3"/>
</dbReference>
<dbReference type="STRING" id="485913.Krac_6378"/>
<dbReference type="PROSITE" id="PS50082">
    <property type="entry name" value="WD_REPEATS_2"/>
    <property type="match status" value="1"/>
</dbReference>
<evidence type="ECO:0000256" key="5">
    <source>
        <dbReference type="SAM" id="Phobius"/>
    </source>
</evidence>
<gene>
    <name evidence="6" type="ORF">Krac_6378</name>
</gene>
<keyword evidence="5" id="KW-0472">Membrane</keyword>
<dbReference type="eggNOG" id="COG2319">
    <property type="taxonomic scope" value="Bacteria"/>
</dbReference>
<dbReference type="InterPro" id="IPR001680">
    <property type="entry name" value="WD40_rpt"/>
</dbReference>
<comment type="caution">
    <text evidence="6">The sequence shown here is derived from an EMBL/GenBank/DDBJ whole genome shotgun (WGS) entry which is preliminary data.</text>
</comment>
<dbReference type="GO" id="GO:0006406">
    <property type="term" value="P:mRNA export from nucleus"/>
    <property type="evidence" value="ECO:0007669"/>
    <property type="project" value="InterPro"/>
</dbReference>